<proteinExistence type="inferred from homology"/>
<keyword evidence="10" id="KW-1185">Reference proteome</keyword>
<keyword evidence="5" id="KW-0472">Membrane</keyword>
<dbReference type="Pfam" id="PF02608">
    <property type="entry name" value="Bmp"/>
    <property type="match status" value="1"/>
</dbReference>
<reference evidence="9 10" key="1">
    <citation type="submission" date="2016-12" db="EMBL/GenBank/DDBJ databases">
        <authorList>
            <person name="Song W.-J."/>
            <person name="Kurnit D.M."/>
        </authorList>
    </citation>
    <scope>NUCLEOTIDE SEQUENCE [LARGE SCALE GENOMIC DNA]</scope>
    <source>
        <strain evidence="9 10">DSM 18488</strain>
    </source>
</reference>
<dbReference type="OrthoDB" id="9769871at2"/>
<dbReference type="Gene3D" id="3.40.50.2300">
    <property type="match status" value="2"/>
</dbReference>
<dbReference type="STRING" id="1121416.SAMN02745220_03059"/>
<evidence type="ECO:0000256" key="4">
    <source>
        <dbReference type="ARBA" id="ARBA00022729"/>
    </source>
</evidence>
<dbReference type="EMBL" id="FRFE01000015">
    <property type="protein sequence ID" value="SHO49737.1"/>
    <property type="molecule type" value="Genomic_DNA"/>
</dbReference>
<dbReference type="InterPro" id="IPR028082">
    <property type="entry name" value="Peripla_BP_I"/>
</dbReference>
<evidence type="ECO:0000256" key="6">
    <source>
        <dbReference type="ARBA" id="ARBA00023288"/>
    </source>
</evidence>
<dbReference type="SUPFAM" id="SSF53822">
    <property type="entry name" value="Periplasmic binding protein-like I"/>
    <property type="match status" value="1"/>
</dbReference>
<evidence type="ECO:0000256" key="5">
    <source>
        <dbReference type="ARBA" id="ARBA00023136"/>
    </source>
</evidence>
<evidence type="ECO:0000313" key="10">
    <source>
        <dbReference type="Proteomes" id="UP000184603"/>
    </source>
</evidence>
<feature type="signal peptide" evidence="7">
    <location>
        <begin position="1"/>
        <end position="28"/>
    </location>
</feature>
<dbReference type="PANTHER" id="PTHR34296:SF2">
    <property type="entry name" value="ABC TRANSPORTER GUANOSINE-BINDING PROTEIN NUPN"/>
    <property type="match status" value="1"/>
</dbReference>
<organism evidence="9 10">
    <name type="scientific">Desulfopila aestuarii DSM 18488</name>
    <dbReference type="NCBI Taxonomy" id="1121416"/>
    <lineage>
        <taxon>Bacteria</taxon>
        <taxon>Pseudomonadati</taxon>
        <taxon>Thermodesulfobacteriota</taxon>
        <taxon>Desulfobulbia</taxon>
        <taxon>Desulfobulbales</taxon>
        <taxon>Desulfocapsaceae</taxon>
        <taxon>Desulfopila</taxon>
    </lineage>
</organism>
<dbReference type="Proteomes" id="UP000184603">
    <property type="component" value="Unassembled WGS sequence"/>
</dbReference>
<evidence type="ECO:0000256" key="7">
    <source>
        <dbReference type="SAM" id="SignalP"/>
    </source>
</evidence>
<comment type="similarity">
    <text evidence="2">Belongs to the BMP lipoprotein family.</text>
</comment>
<comment type="subcellular location">
    <subcellularLocation>
        <location evidence="1">Cell membrane</location>
        <topology evidence="1">Lipid-anchor</topology>
    </subcellularLocation>
</comment>
<sequence>MNPVRTLKKALIAAATVALCLSSGNLFAAGKVLKVAIIAPSASNDLAFTQSIVEGINAIKAERELDVAITDGTFVVEDAAAAIRDYAAKGYDLVIAHGSQYGGSLKEIAKDFPKTAFAWGTSADTFGMPNVSSYEAHSEEGGYVMGMMAAALSKSGSIGVVGPIEVGDAKLYVDGFVAGAKAQKADIKTNVNYIGSFSDVALAAEAARAHLAVGSDVLTGTAQMVVGAVGVAKTKKAAWFGTQANQTVLAPEIVVACQVYKWEVILKQILADMDQGVLGGKKYAISLANNGLVIEFNDKYELPADVKTIGMDAITAIKEGKITVLK</sequence>
<dbReference type="PANTHER" id="PTHR34296">
    <property type="entry name" value="TRANSCRIPTIONAL ACTIVATOR PROTEIN MED"/>
    <property type="match status" value="1"/>
</dbReference>
<evidence type="ECO:0000256" key="3">
    <source>
        <dbReference type="ARBA" id="ARBA00022475"/>
    </source>
</evidence>
<evidence type="ECO:0000259" key="8">
    <source>
        <dbReference type="Pfam" id="PF02608"/>
    </source>
</evidence>
<gene>
    <name evidence="9" type="ORF">SAMN02745220_03059</name>
</gene>
<protein>
    <submittedName>
        <fullName evidence="9">Basic membrane protein A</fullName>
    </submittedName>
</protein>
<feature type="domain" description="ABC transporter substrate-binding protein PnrA-like" evidence="8">
    <location>
        <begin position="34"/>
        <end position="322"/>
    </location>
</feature>
<keyword evidence="6" id="KW-0449">Lipoprotein</keyword>
<keyword evidence="4 7" id="KW-0732">Signal</keyword>
<dbReference type="InterPro" id="IPR050957">
    <property type="entry name" value="BMP_lipoprotein"/>
</dbReference>
<evidence type="ECO:0000256" key="1">
    <source>
        <dbReference type="ARBA" id="ARBA00004193"/>
    </source>
</evidence>
<dbReference type="GO" id="GO:0005886">
    <property type="term" value="C:plasma membrane"/>
    <property type="evidence" value="ECO:0007669"/>
    <property type="project" value="UniProtKB-SubCell"/>
</dbReference>
<feature type="chain" id="PRO_5012319822" evidence="7">
    <location>
        <begin position="29"/>
        <end position="326"/>
    </location>
</feature>
<evidence type="ECO:0000313" key="9">
    <source>
        <dbReference type="EMBL" id="SHO49737.1"/>
    </source>
</evidence>
<accession>A0A1M7YAT6</accession>
<dbReference type="AlphaFoldDB" id="A0A1M7YAT6"/>
<evidence type="ECO:0000256" key="2">
    <source>
        <dbReference type="ARBA" id="ARBA00008610"/>
    </source>
</evidence>
<dbReference type="RefSeq" id="WP_073614480.1">
    <property type="nucleotide sequence ID" value="NZ_FRFE01000015.1"/>
</dbReference>
<dbReference type="InterPro" id="IPR003760">
    <property type="entry name" value="PnrA-like"/>
</dbReference>
<name>A0A1M7YAT6_9BACT</name>
<keyword evidence="3" id="KW-1003">Cell membrane</keyword>